<dbReference type="PANTHER" id="PTHR42208">
    <property type="entry name" value="HEAVY METAL TRANSPORTER-RELATED"/>
    <property type="match status" value="1"/>
</dbReference>
<keyword evidence="2 5" id="KW-0812">Transmembrane</keyword>
<dbReference type="Pfam" id="PF01794">
    <property type="entry name" value="Ferric_reduct"/>
    <property type="match status" value="1"/>
</dbReference>
<feature type="transmembrane region" description="Helical" evidence="5">
    <location>
        <begin position="90"/>
        <end position="108"/>
    </location>
</feature>
<dbReference type="KEGG" id="theu:HPC62_01110"/>
<dbReference type="InterPro" id="IPR013130">
    <property type="entry name" value="Fe3_Rdtase_TM_dom"/>
</dbReference>
<evidence type="ECO:0000256" key="2">
    <source>
        <dbReference type="ARBA" id="ARBA00022692"/>
    </source>
</evidence>
<evidence type="ECO:0000256" key="3">
    <source>
        <dbReference type="ARBA" id="ARBA00022989"/>
    </source>
</evidence>
<dbReference type="PANTHER" id="PTHR42208:SF1">
    <property type="entry name" value="HEAVY METAL TRANSPORTER"/>
    <property type="match status" value="1"/>
</dbReference>
<comment type="subcellular location">
    <subcellularLocation>
        <location evidence="1">Membrane</location>
        <topology evidence="1">Multi-pass membrane protein</topology>
    </subcellularLocation>
</comment>
<name>A0A6M8BBK4_9CYAN</name>
<sequence>MVDLLLVMTLGFLGSFGHCVGMCGPLTAAFSLAKVQDKPPTPWQQFIFHVLLNMGRVLSYALVGLAIGAVGSVVLAGGQFAGVGSLARRLMALLTGGLLVWFGLVQVVPNGLPKVPLLHPLAPGRLHERLGRLIQRLGKRSHVATPLLLGAVWGLFPCGFLYAAQIKAADTGNPWLGSATMLAFGLGTLPTMLGVGTSAAWLSADQRSQFYRLGGWVTLSIGLLTLLRTGDMMTDFTGHASLLCLMLALVARPLSRLWSGLLRVRRALGVGAFVLAAAHTLHMAEHTWGWNWQAIAFMLPQHQGAIAAGAAALLAMLPAALTSFDRAQKWLGETWRPLHLLSVPALLLATIHAIAIGSTYLGVSPTGWHWAGAIALSGATLSVLLLRGRWVWKWFGQEEWYAEVPSRRS</sequence>
<feature type="transmembrane region" description="Helical" evidence="5">
    <location>
        <begin position="304"/>
        <end position="325"/>
    </location>
</feature>
<evidence type="ECO:0000256" key="1">
    <source>
        <dbReference type="ARBA" id="ARBA00004141"/>
    </source>
</evidence>
<dbReference type="InterPro" id="IPR039447">
    <property type="entry name" value="UreH-like_TM_dom"/>
</dbReference>
<evidence type="ECO:0000256" key="4">
    <source>
        <dbReference type="ARBA" id="ARBA00023136"/>
    </source>
</evidence>
<dbReference type="RefSeq" id="WP_172353376.1">
    <property type="nucleotide sequence ID" value="NZ_CP053661.1"/>
</dbReference>
<feature type="transmembrane region" description="Helical" evidence="5">
    <location>
        <begin position="181"/>
        <end position="203"/>
    </location>
</feature>
<feature type="domain" description="Urease accessory protein UreH-like transmembrane" evidence="7">
    <location>
        <begin position="7"/>
        <end position="223"/>
    </location>
</feature>
<protein>
    <submittedName>
        <fullName evidence="8">Sulfite exporter TauE/SafE family protein</fullName>
    </submittedName>
</protein>
<feature type="domain" description="Ferric oxidoreductase" evidence="6">
    <location>
        <begin position="238"/>
        <end position="349"/>
    </location>
</feature>
<accession>A0A6M8BBK4</accession>
<evidence type="ECO:0000313" key="9">
    <source>
        <dbReference type="Proteomes" id="UP000505210"/>
    </source>
</evidence>
<dbReference type="EMBL" id="CP053661">
    <property type="protein sequence ID" value="QKD80951.1"/>
    <property type="molecule type" value="Genomic_DNA"/>
</dbReference>
<gene>
    <name evidence="8" type="ORF">HPC62_01110</name>
</gene>
<evidence type="ECO:0000259" key="6">
    <source>
        <dbReference type="Pfam" id="PF01794"/>
    </source>
</evidence>
<keyword evidence="9" id="KW-1185">Reference proteome</keyword>
<dbReference type="GO" id="GO:0016020">
    <property type="term" value="C:membrane"/>
    <property type="evidence" value="ECO:0007669"/>
    <property type="project" value="UniProtKB-SubCell"/>
</dbReference>
<feature type="transmembrane region" description="Helical" evidence="5">
    <location>
        <begin position="367"/>
        <end position="386"/>
    </location>
</feature>
<dbReference type="AlphaFoldDB" id="A0A6M8BBK4"/>
<feature type="transmembrane region" description="Helical" evidence="5">
    <location>
        <begin position="57"/>
        <end position="78"/>
    </location>
</feature>
<dbReference type="Pfam" id="PF13386">
    <property type="entry name" value="DsbD_2"/>
    <property type="match status" value="1"/>
</dbReference>
<organism evidence="8 9">
    <name type="scientific">Thermoleptolyngbya sichuanensis A183</name>
    <dbReference type="NCBI Taxonomy" id="2737172"/>
    <lineage>
        <taxon>Bacteria</taxon>
        <taxon>Bacillati</taxon>
        <taxon>Cyanobacteriota</taxon>
        <taxon>Cyanophyceae</taxon>
        <taxon>Oculatellales</taxon>
        <taxon>Oculatellaceae</taxon>
        <taxon>Thermoleptolyngbya</taxon>
        <taxon>Thermoleptolyngbya sichuanensis</taxon>
    </lineage>
</organism>
<evidence type="ECO:0000259" key="7">
    <source>
        <dbReference type="Pfam" id="PF13386"/>
    </source>
</evidence>
<keyword evidence="4 5" id="KW-0472">Membrane</keyword>
<proteinExistence type="predicted"/>
<feature type="transmembrane region" description="Helical" evidence="5">
    <location>
        <begin position="337"/>
        <end position="361"/>
    </location>
</feature>
<dbReference type="Proteomes" id="UP000505210">
    <property type="component" value="Chromosome"/>
</dbReference>
<evidence type="ECO:0000256" key="5">
    <source>
        <dbReference type="SAM" id="Phobius"/>
    </source>
</evidence>
<feature type="transmembrane region" description="Helical" evidence="5">
    <location>
        <begin position="236"/>
        <end position="255"/>
    </location>
</feature>
<reference evidence="8 9" key="1">
    <citation type="submission" date="2020-05" db="EMBL/GenBank/DDBJ databases">
        <title>Complete genome sequence of of a novel Thermoleptolyngbya strain isolated from hot springs of Ganzi, Sichuan China.</title>
        <authorList>
            <person name="Tang J."/>
            <person name="Daroch M."/>
            <person name="Li L."/>
            <person name="Waleron K."/>
            <person name="Waleron M."/>
            <person name="Waleron M."/>
        </authorList>
    </citation>
    <scope>NUCLEOTIDE SEQUENCE [LARGE SCALE GENOMIC DNA]</scope>
    <source>
        <strain evidence="8 9">PKUAC-SCTA183</strain>
    </source>
</reference>
<evidence type="ECO:0000313" key="8">
    <source>
        <dbReference type="EMBL" id="QKD80951.1"/>
    </source>
</evidence>
<feature type="transmembrane region" description="Helical" evidence="5">
    <location>
        <begin position="210"/>
        <end position="230"/>
    </location>
</feature>
<feature type="transmembrane region" description="Helical" evidence="5">
    <location>
        <begin position="267"/>
        <end position="284"/>
    </location>
</feature>
<keyword evidence="3 5" id="KW-1133">Transmembrane helix</keyword>